<evidence type="ECO:0000313" key="2">
    <source>
        <dbReference type="Proteomes" id="UP000266861"/>
    </source>
</evidence>
<gene>
    <name evidence="1" type="ORF">Glove_104g20</name>
</gene>
<protein>
    <submittedName>
        <fullName evidence="1">Uncharacterized protein</fullName>
    </submittedName>
</protein>
<keyword evidence="2" id="KW-1185">Reference proteome</keyword>
<accession>A0A397J351</accession>
<sequence length="119" mass="13563">MSMAKIEKKLSPNDSRVAKLAIKKASLTIEEVQRIRGKFSRTDVAIINQDRKAARRYSTYISSPLNPNSRVREVSGKISKAYWHKGRRPLLKNTNLILAGTSTDFLFFFPQIIEIIVNV</sequence>
<organism evidence="1 2">
    <name type="scientific">Diversispora epigaea</name>
    <dbReference type="NCBI Taxonomy" id="1348612"/>
    <lineage>
        <taxon>Eukaryota</taxon>
        <taxon>Fungi</taxon>
        <taxon>Fungi incertae sedis</taxon>
        <taxon>Mucoromycota</taxon>
        <taxon>Glomeromycotina</taxon>
        <taxon>Glomeromycetes</taxon>
        <taxon>Diversisporales</taxon>
        <taxon>Diversisporaceae</taxon>
        <taxon>Diversispora</taxon>
    </lineage>
</organism>
<name>A0A397J351_9GLOM</name>
<evidence type="ECO:0000313" key="1">
    <source>
        <dbReference type="EMBL" id="RHZ82719.1"/>
    </source>
</evidence>
<dbReference type="AlphaFoldDB" id="A0A397J351"/>
<reference evidence="1 2" key="1">
    <citation type="submission" date="2018-08" db="EMBL/GenBank/DDBJ databases">
        <title>Genome and evolution of the arbuscular mycorrhizal fungus Diversispora epigaea (formerly Glomus versiforme) and its bacterial endosymbionts.</title>
        <authorList>
            <person name="Sun X."/>
            <person name="Fei Z."/>
            <person name="Harrison M."/>
        </authorList>
    </citation>
    <scope>NUCLEOTIDE SEQUENCE [LARGE SCALE GENOMIC DNA]</scope>
    <source>
        <strain evidence="1 2">IT104</strain>
    </source>
</reference>
<proteinExistence type="predicted"/>
<dbReference type="OrthoDB" id="10320587at2759"/>
<dbReference type="Proteomes" id="UP000266861">
    <property type="component" value="Unassembled WGS sequence"/>
</dbReference>
<dbReference type="EMBL" id="PQFF01000097">
    <property type="protein sequence ID" value="RHZ82719.1"/>
    <property type="molecule type" value="Genomic_DNA"/>
</dbReference>
<comment type="caution">
    <text evidence="1">The sequence shown here is derived from an EMBL/GenBank/DDBJ whole genome shotgun (WGS) entry which is preliminary data.</text>
</comment>